<dbReference type="NCBIfam" id="TIGR01733">
    <property type="entry name" value="AA-adenyl-dom"/>
    <property type="match status" value="1"/>
</dbReference>
<reference evidence="6 7" key="1">
    <citation type="submission" date="2013-01" db="EMBL/GenBank/DDBJ databases">
        <authorList>
            <person name="Bench S."/>
        </authorList>
    </citation>
    <scope>NUCLEOTIDE SEQUENCE [LARGE SCALE GENOMIC DNA]</scope>
    <source>
        <strain evidence="6 7">WH 0402</strain>
    </source>
</reference>
<dbReference type="Gene3D" id="3.30.559.30">
    <property type="entry name" value="Nonribosomal peptide synthetase, condensation domain"/>
    <property type="match status" value="1"/>
</dbReference>
<dbReference type="Gene3D" id="3.40.50.980">
    <property type="match status" value="2"/>
</dbReference>
<accession>T2JXU5</accession>
<dbReference type="InterPro" id="IPR023213">
    <property type="entry name" value="CAT-like_dom_sf"/>
</dbReference>
<reference evidence="6 7" key="2">
    <citation type="submission" date="2013-09" db="EMBL/GenBank/DDBJ databases">
        <title>Whole genome comparison of six Crocosphaera watsonii strains with differing phenotypes.</title>
        <authorList>
            <person name="Bench S.R."/>
            <person name="Heller P."/>
            <person name="Frank I."/>
            <person name="Arciniega M."/>
            <person name="Shilova I.N."/>
            <person name="Zehr J.P."/>
        </authorList>
    </citation>
    <scope>NUCLEOTIDE SEQUENCE [LARGE SCALE GENOMIC DNA]</scope>
    <source>
        <strain evidence="6 7">WH 0402</strain>
    </source>
</reference>
<dbReference type="PANTHER" id="PTHR45527">
    <property type="entry name" value="NONRIBOSOMAL PEPTIDE SYNTHETASE"/>
    <property type="match status" value="1"/>
</dbReference>
<dbReference type="AlphaFoldDB" id="T2JXU5"/>
<dbReference type="InterPro" id="IPR000873">
    <property type="entry name" value="AMP-dep_synth/lig_dom"/>
</dbReference>
<protein>
    <submittedName>
        <fullName evidence="6">COG1020: Non-ribosomal peptide synthetase modules and related proteins</fullName>
    </submittedName>
</protein>
<dbReference type="Pfam" id="PF00668">
    <property type="entry name" value="Condensation"/>
    <property type="match status" value="1"/>
</dbReference>
<feature type="domain" description="Condensation" evidence="5">
    <location>
        <begin position="2"/>
        <end position="197"/>
    </location>
</feature>
<dbReference type="InterPro" id="IPR020845">
    <property type="entry name" value="AMP-binding_CS"/>
</dbReference>
<dbReference type="InterPro" id="IPR010071">
    <property type="entry name" value="AA_adenyl_dom"/>
</dbReference>
<evidence type="ECO:0000313" key="6">
    <source>
        <dbReference type="EMBL" id="CCQ69836.1"/>
    </source>
</evidence>
<dbReference type="FunFam" id="2.30.38.10:FF:000001">
    <property type="entry name" value="Non-ribosomal peptide synthetase PvdI"/>
    <property type="match status" value="1"/>
</dbReference>
<dbReference type="GO" id="GO:0009239">
    <property type="term" value="P:enterobactin biosynthetic process"/>
    <property type="evidence" value="ECO:0007669"/>
    <property type="project" value="TreeGrafter"/>
</dbReference>
<dbReference type="PANTHER" id="PTHR45527:SF1">
    <property type="entry name" value="FATTY ACID SYNTHASE"/>
    <property type="match status" value="1"/>
</dbReference>
<dbReference type="SUPFAM" id="SSF52777">
    <property type="entry name" value="CoA-dependent acyltransferases"/>
    <property type="match status" value="1"/>
</dbReference>
<evidence type="ECO:0000256" key="2">
    <source>
        <dbReference type="ARBA" id="ARBA00022450"/>
    </source>
</evidence>
<dbReference type="GO" id="GO:0031177">
    <property type="term" value="F:phosphopantetheine binding"/>
    <property type="evidence" value="ECO:0007669"/>
    <property type="project" value="TreeGrafter"/>
</dbReference>
<dbReference type="PROSITE" id="PS00455">
    <property type="entry name" value="AMP_BINDING"/>
    <property type="match status" value="1"/>
</dbReference>
<dbReference type="Gene3D" id="3.30.559.10">
    <property type="entry name" value="Chloramphenicol acetyltransferase-like domain"/>
    <property type="match status" value="1"/>
</dbReference>
<dbReference type="CDD" id="cd19531">
    <property type="entry name" value="LCL_NRPS-like"/>
    <property type="match status" value="1"/>
</dbReference>
<evidence type="ECO:0000259" key="5">
    <source>
        <dbReference type="Pfam" id="PF00668"/>
    </source>
</evidence>
<dbReference type="SUPFAM" id="SSF56801">
    <property type="entry name" value="Acetyl-CoA synthetase-like"/>
    <property type="match status" value="1"/>
</dbReference>
<proteinExistence type="predicted"/>
<dbReference type="InterPro" id="IPR001242">
    <property type="entry name" value="Condensation_dom"/>
</dbReference>
<evidence type="ECO:0000313" key="7">
    <source>
        <dbReference type="Proteomes" id="UP000018130"/>
    </source>
</evidence>
<keyword evidence="2" id="KW-0596">Phosphopantetheine</keyword>
<dbReference type="GO" id="GO:0043041">
    <property type="term" value="P:amino acid activation for nonribosomal peptide biosynthetic process"/>
    <property type="evidence" value="ECO:0007669"/>
    <property type="project" value="TreeGrafter"/>
</dbReference>
<evidence type="ECO:0000256" key="3">
    <source>
        <dbReference type="ARBA" id="ARBA00022553"/>
    </source>
</evidence>
<name>T2JXU5_CROWT</name>
<dbReference type="FunFam" id="3.40.50.12780:FF:000012">
    <property type="entry name" value="Non-ribosomal peptide synthetase"/>
    <property type="match status" value="1"/>
</dbReference>
<dbReference type="Gene3D" id="2.30.38.10">
    <property type="entry name" value="Luciferase, Domain 3"/>
    <property type="match status" value="1"/>
</dbReference>
<dbReference type="GO" id="GO:0009366">
    <property type="term" value="C:enterobactin synthetase complex"/>
    <property type="evidence" value="ECO:0007669"/>
    <property type="project" value="TreeGrafter"/>
</dbReference>
<comment type="caution">
    <text evidence="6">The sequence shown here is derived from an EMBL/GenBank/DDBJ whole genome shotgun (WGS) entry which is preliminary data.</text>
</comment>
<dbReference type="GO" id="GO:0005829">
    <property type="term" value="C:cytosol"/>
    <property type="evidence" value="ECO:0007669"/>
    <property type="project" value="TreeGrafter"/>
</dbReference>
<feature type="domain" description="AMP-dependent synthetase/ligase" evidence="4">
    <location>
        <begin position="217"/>
        <end position="558"/>
    </location>
</feature>
<organism evidence="6 7">
    <name type="scientific">Crocosphaera watsonii WH 0402</name>
    <dbReference type="NCBI Taxonomy" id="1284629"/>
    <lineage>
        <taxon>Bacteria</taxon>
        <taxon>Bacillati</taxon>
        <taxon>Cyanobacteriota</taxon>
        <taxon>Cyanophyceae</taxon>
        <taxon>Oscillatoriophycideae</taxon>
        <taxon>Chroococcales</taxon>
        <taxon>Aphanothecaceae</taxon>
        <taxon>Crocosphaera</taxon>
    </lineage>
</organism>
<dbReference type="GO" id="GO:0008610">
    <property type="term" value="P:lipid biosynthetic process"/>
    <property type="evidence" value="ECO:0007669"/>
    <property type="project" value="UniProtKB-ARBA"/>
</dbReference>
<dbReference type="EMBL" id="CAQN01001041">
    <property type="protein sequence ID" value="CCQ69836.1"/>
    <property type="molecule type" value="Genomic_DNA"/>
</dbReference>
<comment type="cofactor">
    <cofactor evidence="1">
        <name>pantetheine 4'-phosphate</name>
        <dbReference type="ChEBI" id="CHEBI:47942"/>
    </cofactor>
</comment>
<sequence>MTLVAAFKILLARYSGQEDVILGTATAGRRIKKLESLMGFFVNTLALRSNLSNHLSFEEFLTQIKQVCLDAYAHQDVPFEQLVEVLQPERNLSHSPIFQVMFVLQNTAMEELELPGLTVSSLETSRKTSKFDLTLSMEENDEKLRGEWEYNTDLFHCSTIERMTTHFQVLLSEILTNPQENIWELPLLTQGEKQQLLVEWNQTKLPLTENLCLHQVFEEQVEKIPEAIALIFGEEEISYQQLNQKANQLAHYLRSLGVQTETLIGLFIERSPIMIIAMLAILKVGATYVPLDTKYPQERLSLILEDCQISLLLTQTSLEKILDEENYNINQVNIDNLSLDDYSDYNIKNRVKSHNLAYIIYTSGSTGKPKGVAIEHRSPVALVYWAKERFSPQEFSGVLASTSICFDLSIFEIFVTLGFGGSIIMMENALELPESLHRDKVTLINTVPSIISELIKVNSIPQSVKIVTLAGEPLTVNIVHQLYKIDTIEKVYNLYGPSEDTTYSTCELISKEITDNPSIGRPITNTKIYILDKHFNPVPCGVSGELYIGGDGLARGYFNRPELTKQKFIDSPFEHGQKLYRTGDLASYRKDGKIDFLGRIDNQ</sequence>
<dbReference type="FunFam" id="3.40.50.980:FF:000001">
    <property type="entry name" value="Non-ribosomal peptide synthetase"/>
    <property type="match status" value="1"/>
</dbReference>
<dbReference type="GO" id="GO:0047527">
    <property type="term" value="F:2,3-dihydroxybenzoate-serine ligase activity"/>
    <property type="evidence" value="ECO:0007669"/>
    <property type="project" value="TreeGrafter"/>
</dbReference>
<dbReference type="Proteomes" id="UP000018130">
    <property type="component" value="Unassembled WGS sequence"/>
</dbReference>
<evidence type="ECO:0000259" key="4">
    <source>
        <dbReference type="Pfam" id="PF00501"/>
    </source>
</evidence>
<keyword evidence="3" id="KW-0597">Phosphoprotein</keyword>
<evidence type="ECO:0000256" key="1">
    <source>
        <dbReference type="ARBA" id="ARBA00001957"/>
    </source>
</evidence>
<gene>
    <name evidence="6" type="ORF">CWATWH0402_5488</name>
</gene>
<dbReference type="Pfam" id="PF00501">
    <property type="entry name" value="AMP-binding"/>
    <property type="match status" value="1"/>
</dbReference>